<organism evidence="3 4">
    <name type="scientific">Minwuia thermotolerans</name>
    <dbReference type="NCBI Taxonomy" id="2056226"/>
    <lineage>
        <taxon>Bacteria</taxon>
        <taxon>Pseudomonadati</taxon>
        <taxon>Pseudomonadota</taxon>
        <taxon>Alphaproteobacteria</taxon>
        <taxon>Minwuiales</taxon>
        <taxon>Minwuiaceae</taxon>
        <taxon>Minwuia</taxon>
    </lineage>
</organism>
<dbReference type="InterPro" id="IPR011059">
    <property type="entry name" value="Metal-dep_hydrolase_composite"/>
</dbReference>
<dbReference type="OrthoDB" id="9766983at2"/>
<sequence length="636" mass="67747">MDDSQHRSAGLHAARSCHGGTADRAARHARPRRLPHGGEIRRQGEIAPAIAACPGGWQTPHRRKREEATVSDWDLVIRNARIYDGLGNDPVEGDLAVRDGVVGAVGKVDGRGAEEIDAGGDAIAPGIVDVHTHYDAQLTWDPTASPSPALGVTTVVIGNCGFGIAPAPPAARDTILANLSVVEAMSLESLHAGVDWSFESFDEYLDLIQAKRPFPNVAALASHSVMRTAVMGDAGSERAATEAELAEMQALFRDALAAGALGMGSSTFENHFGAGNRPVPSRMADDAEFRAFARTLGEAGGGGIMMATCGNATSIPLLGELAELSQGATIYAPLLHYSNQPERAIGLARECAAEREKGRPVFPQCSCQPLSMDFTLEAAYPMLTIDGWPGSEDAAELKRAFADPAVRRRIRDDLAKPSGTRIFNGHWDRVEITIAQKPENADLVGLTLADLGQRQGKDPLDACLDLALAEDLKTVFTAKLLNVEEDRVAELLAMPGNLVSLSDAGAHHTLFCDAGFGIHFLSHWVREAQKFTLAQAIAKLTSEPARIYGLDGRGELRPGAAADFIRFDPAALKLSKTIKLADLPAGGERLVREAPGLKGTWVNGVQVHDGKGYRDVAGPGRVLRRRSARPERAAAE</sequence>
<reference evidence="3 4" key="1">
    <citation type="submission" date="2017-11" db="EMBL/GenBank/DDBJ databases">
        <title>Draft genome sequence of Rhizobiales bacterium SY3-13.</title>
        <authorList>
            <person name="Sun C."/>
        </authorList>
    </citation>
    <scope>NUCLEOTIDE SEQUENCE [LARGE SCALE GENOMIC DNA]</scope>
    <source>
        <strain evidence="3 4">SY3-13</strain>
    </source>
</reference>
<evidence type="ECO:0000313" key="3">
    <source>
        <dbReference type="EMBL" id="PJK31657.1"/>
    </source>
</evidence>
<dbReference type="SUPFAM" id="SSF51338">
    <property type="entry name" value="Composite domain of metallo-dependent hydrolases"/>
    <property type="match status" value="1"/>
</dbReference>
<dbReference type="AlphaFoldDB" id="A0A2M9G7F7"/>
<feature type="domain" description="Amidohydrolase 3" evidence="2">
    <location>
        <begin position="114"/>
        <end position="608"/>
    </location>
</feature>
<keyword evidence="4" id="KW-1185">Reference proteome</keyword>
<evidence type="ECO:0000256" key="1">
    <source>
        <dbReference type="SAM" id="MobiDB-lite"/>
    </source>
</evidence>
<dbReference type="PANTHER" id="PTHR11647:SF1">
    <property type="entry name" value="COLLAPSIN RESPONSE MEDIATOR PROTEIN"/>
    <property type="match status" value="1"/>
</dbReference>
<dbReference type="SUPFAM" id="SSF51556">
    <property type="entry name" value="Metallo-dependent hydrolases"/>
    <property type="match status" value="1"/>
</dbReference>
<dbReference type="EMBL" id="PHIG01000004">
    <property type="protein sequence ID" value="PJK31657.1"/>
    <property type="molecule type" value="Genomic_DNA"/>
</dbReference>
<evidence type="ECO:0000313" key="4">
    <source>
        <dbReference type="Proteomes" id="UP000229498"/>
    </source>
</evidence>
<dbReference type="PANTHER" id="PTHR11647">
    <property type="entry name" value="HYDRANTOINASE/DIHYDROPYRIMIDINASE FAMILY MEMBER"/>
    <property type="match status" value="1"/>
</dbReference>
<dbReference type="GO" id="GO:0016812">
    <property type="term" value="F:hydrolase activity, acting on carbon-nitrogen (but not peptide) bonds, in cyclic amides"/>
    <property type="evidence" value="ECO:0007669"/>
    <property type="project" value="TreeGrafter"/>
</dbReference>
<protein>
    <recommendedName>
        <fullName evidence="2">Amidohydrolase 3 domain-containing protein</fullName>
    </recommendedName>
</protein>
<dbReference type="InterPro" id="IPR013108">
    <property type="entry name" value="Amidohydro_3"/>
</dbReference>
<feature type="region of interest" description="Disordered" evidence="1">
    <location>
        <begin position="1"/>
        <end position="46"/>
    </location>
</feature>
<evidence type="ECO:0000259" key="2">
    <source>
        <dbReference type="Pfam" id="PF07969"/>
    </source>
</evidence>
<proteinExistence type="predicted"/>
<name>A0A2M9G7F7_9PROT</name>
<comment type="caution">
    <text evidence="3">The sequence shown here is derived from an EMBL/GenBank/DDBJ whole genome shotgun (WGS) entry which is preliminary data.</text>
</comment>
<dbReference type="InterPro" id="IPR050378">
    <property type="entry name" value="Metallo-dep_Hydrolases_sf"/>
</dbReference>
<dbReference type="Pfam" id="PF07969">
    <property type="entry name" value="Amidohydro_3"/>
    <property type="match status" value="1"/>
</dbReference>
<dbReference type="Proteomes" id="UP000229498">
    <property type="component" value="Unassembled WGS sequence"/>
</dbReference>
<accession>A0A2M9G7F7</accession>
<dbReference type="Gene3D" id="3.20.20.140">
    <property type="entry name" value="Metal-dependent hydrolases"/>
    <property type="match status" value="2"/>
</dbReference>
<dbReference type="InterPro" id="IPR032466">
    <property type="entry name" value="Metal_Hydrolase"/>
</dbReference>
<dbReference type="GO" id="GO:0005829">
    <property type="term" value="C:cytosol"/>
    <property type="evidence" value="ECO:0007669"/>
    <property type="project" value="TreeGrafter"/>
</dbReference>
<gene>
    <name evidence="3" type="ORF">CVT23_00995</name>
</gene>